<feature type="domain" description="HTH tetR-type" evidence="3">
    <location>
        <begin position="9"/>
        <end position="69"/>
    </location>
</feature>
<dbReference type="PRINTS" id="PR00455">
    <property type="entry name" value="HTHTETR"/>
</dbReference>
<reference evidence="4 5" key="1">
    <citation type="submission" date="2018-08" db="EMBL/GenBank/DDBJ databases">
        <title>A genome reference for cultivated species of the human gut microbiota.</title>
        <authorList>
            <person name="Zou Y."/>
            <person name="Xue W."/>
            <person name="Luo G."/>
        </authorList>
    </citation>
    <scope>NUCLEOTIDE SEQUENCE [LARGE SCALE GENOMIC DNA]</scope>
    <source>
        <strain evidence="4 5">AM07-24</strain>
    </source>
</reference>
<dbReference type="Proteomes" id="UP000284841">
    <property type="component" value="Unassembled WGS sequence"/>
</dbReference>
<accession>A0A415E6N0</accession>
<dbReference type="PROSITE" id="PS01081">
    <property type="entry name" value="HTH_TETR_1"/>
    <property type="match status" value="1"/>
</dbReference>
<dbReference type="OrthoDB" id="494991at2"/>
<evidence type="ECO:0000259" key="3">
    <source>
        <dbReference type="PROSITE" id="PS50977"/>
    </source>
</evidence>
<sequence length="194" mass="22389">MNGTSPKYQRTHEELKKQALDLFLSKGYEASSIQEITHKTGLSVGAFYRHFASKEAIFAEIWDDYAGANIERTLKEVEKTTSLLSAMDYLLAENENFSKNETTNKLYAIYASLAVSQKLDTFPHINQSSKKYRQMLYQLIKKYCADFTEEEAITTANAMHCLMNTYSMRNADAFQAFHFERNAFRKCILTLLRL</sequence>
<evidence type="ECO:0000313" key="4">
    <source>
        <dbReference type="EMBL" id="RHJ89320.1"/>
    </source>
</evidence>
<organism evidence="4 5">
    <name type="scientific">Emergencia timonensis</name>
    <dbReference type="NCBI Taxonomy" id="1776384"/>
    <lineage>
        <taxon>Bacteria</taxon>
        <taxon>Bacillati</taxon>
        <taxon>Bacillota</taxon>
        <taxon>Clostridia</taxon>
        <taxon>Peptostreptococcales</taxon>
        <taxon>Anaerovoracaceae</taxon>
        <taxon>Emergencia</taxon>
    </lineage>
</organism>
<protein>
    <submittedName>
        <fullName evidence="4">TetR/AcrR family transcriptional regulator</fullName>
    </submittedName>
</protein>
<feature type="DNA-binding region" description="H-T-H motif" evidence="2">
    <location>
        <begin position="32"/>
        <end position="51"/>
    </location>
</feature>
<comment type="caution">
    <text evidence="4">The sequence shown here is derived from an EMBL/GenBank/DDBJ whole genome shotgun (WGS) entry which is preliminary data.</text>
</comment>
<dbReference type="InterPro" id="IPR009057">
    <property type="entry name" value="Homeodomain-like_sf"/>
</dbReference>
<keyword evidence="1 2" id="KW-0238">DNA-binding</keyword>
<dbReference type="PANTHER" id="PTHR43479:SF11">
    <property type="entry name" value="ACREF_ENVCD OPERON REPRESSOR-RELATED"/>
    <property type="match status" value="1"/>
</dbReference>
<evidence type="ECO:0000256" key="2">
    <source>
        <dbReference type="PROSITE-ProRule" id="PRU00335"/>
    </source>
</evidence>
<name>A0A415E6N0_9FIRM</name>
<dbReference type="Gene3D" id="1.10.357.10">
    <property type="entry name" value="Tetracycline Repressor, domain 2"/>
    <property type="match status" value="1"/>
</dbReference>
<dbReference type="SUPFAM" id="SSF46689">
    <property type="entry name" value="Homeodomain-like"/>
    <property type="match status" value="1"/>
</dbReference>
<dbReference type="InterPro" id="IPR023772">
    <property type="entry name" value="DNA-bd_HTH_TetR-type_CS"/>
</dbReference>
<gene>
    <name evidence="4" type="ORF">DW099_01720</name>
</gene>
<dbReference type="InterPro" id="IPR050624">
    <property type="entry name" value="HTH-type_Tx_Regulator"/>
</dbReference>
<dbReference type="AlphaFoldDB" id="A0A415E6N0"/>
<proteinExistence type="predicted"/>
<evidence type="ECO:0000256" key="1">
    <source>
        <dbReference type="ARBA" id="ARBA00023125"/>
    </source>
</evidence>
<dbReference type="InterPro" id="IPR001647">
    <property type="entry name" value="HTH_TetR"/>
</dbReference>
<evidence type="ECO:0000313" key="5">
    <source>
        <dbReference type="Proteomes" id="UP000284841"/>
    </source>
</evidence>
<dbReference type="EMBL" id="QRMS01000001">
    <property type="protein sequence ID" value="RHJ89320.1"/>
    <property type="molecule type" value="Genomic_DNA"/>
</dbReference>
<dbReference type="Pfam" id="PF00440">
    <property type="entry name" value="TetR_N"/>
    <property type="match status" value="1"/>
</dbReference>
<keyword evidence="5" id="KW-1185">Reference proteome</keyword>
<dbReference type="RefSeq" id="WP_118333419.1">
    <property type="nucleotide sequence ID" value="NZ_AP025567.1"/>
</dbReference>
<dbReference type="GO" id="GO:0003677">
    <property type="term" value="F:DNA binding"/>
    <property type="evidence" value="ECO:0007669"/>
    <property type="project" value="UniProtKB-UniRule"/>
</dbReference>
<dbReference type="PROSITE" id="PS50977">
    <property type="entry name" value="HTH_TETR_2"/>
    <property type="match status" value="1"/>
</dbReference>
<dbReference type="PANTHER" id="PTHR43479">
    <property type="entry name" value="ACREF/ENVCD OPERON REPRESSOR-RELATED"/>
    <property type="match status" value="1"/>
</dbReference>
<dbReference type="STRING" id="1776384.GCA_900086585_02623"/>